<evidence type="ECO:0000313" key="3">
    <source>
        <dbReference type="Proteomes" id="UP000740926"/>
    </source>
</evidence>
<accession>A0A9P6Y5D3</accession>
<dbReference type="EMBL" id="JAANIU010007074">
    <property type="protein sequence ID" value="KAG1539114.1"/>
    <property type="molecule type" value="Genomic_DNA"/>
</dbReference>
<keyword evidence="3" id="KW-1185">Reference proteome</keyword>
<feature type="region of interest" description="Disordered" evidence="1">
    <location>
        <begin position="146"/>
        <end position="206"/>
    </location>
</feature>
<dbReference type="Proteomes" id="UP000740926">
    <property type="component" value="Unassembled WGS sequence"/>
</dbReference>
<evidence type="ECO:0000313" key="2">
    <source>
        <dbReference type="EMBL" id="KAG1539114.1"/>
    </source>
</evidence>
<feature type="compositionally biased region" description="Low complexity" evidence="1">
    <location>
        <begin position="173"/>
        <end position="185"/>
    </location>
</feature>
<dbReference type="AlphaFoldDB" id="A0A9P6Y5D3"/>
<gene>
    <name evidence="2" type="ORF">G6F50_014556</name>
</gene>
<feature type="compositionally biased region" description="Gly residues" evidence="1">
    <location>
        <begin position="104"/>
        <end position="113"/>
    </location>
</feature>
<feature type="region of interest" description="Disordered" evidence="1">
    <location>
        <begin position="20"/>
        <end position="116"/>
    </location>
</feature>
<reference evidence="2 3" key="1">
    <citation type="journal article" date="2020" name="Microb. Genom.">
        <title>Genetic diversity of clinical and environmental Mucorales isolates obtained from an investigation of mucormycosis cases among solid organ transplant recipients.</title>
        <authorList>
            <person name="Nguyen M.H."/>
            <person name="Kaul D."/>
            <person name="Muto C."/>
            <person name="Cheng S.J."/>
            <person name="Richter R.A."/>
            <person name="Bruno V.M."/>
            <person name="Liu G."/>
            <person name="Beyhan S."/>
            <person name="Sundermann A.J."/>
            <person name="Mounaud S."/>
            <person name="Pasculle A.W."/>
            <person name="Nierman W.C."/>
            <person name="Driscoll E."/>
            <person name="Cumbie R."/>
            <person name="Clancy C.J."/>
            <person name="Dupont C.L."/>
        </authorList>
    </citation>
    <scope>NUCLEOTIDE SEQUENCE [LARGE SCALE GENOMIC DNA]</scope>
    <source>
        <strain evidence="2 3">GL24</strain>
    </source>
</reference>
<sequence>MPAIGDFGSFLAAGLTTSLAPSTSTTVNGIAQRQWRHHQPADRADGPRCGCTQGLSGQRGAAGALPEHLRPRHAGRRRTGRAQPHGGRNRSPPGLRLADLPGSGRHGSGGERGQPGTAQLRFVLLQRPLPDRYRTGLFRAHPAAAFGRRQAQASRLRPRRDGRARGWRRPAARRAAVPGRSRSAAQGRADPGLRRRVPCRPPEGGR</sequence>
<comment type="caution">
    <text evidence="2">The sequence shown here is derived from an EMBL/GenBank/DDBJ whole genome shotgun (WGS) entry which is preliminary data.</text>
</comment>
<proteinExistence type="predicted"/>
<feature type="compositionally biased region" description="Basic residues" evidence="1">
    <location>
        <begin position="70"/>
        <end position="80"/>
    </location>
</feature>
<protein>
    <submittedName>
        <fullName evidence="2">Uncharacterized protein</fullName>
    </submittedName>
</protein>
<evidence type="ECO:0000256" key="1">
    <source>
        <dbReference type="SAM" id="MobiDB-lite"/>
    </source>
</evidence>
<organism evidence="2 3">
    <name type="scientific">Rhizopus delemar</name>
    <dbReference type="NCBI Taxonomy" id="936053"/>
    <lineage>
        <taxon>Eukaryota</taxon>
        <taxon>Fungi</taxon>
        <taxon>Fungi incertae sedis</taxon>
        <taxon>Mucoromycota</taxon>
        <taxon>Mucoromycotina</taxon>
        <taxon>Mucoromycetes</taxon>
        <taxon>Mucorales</taxon>
        <taxon>Mucorineae</taxon>
        <taxon>Rhizopodaceae</taxon>
        <taxon>Rhizopus</taxon>
    </lineage>
</organism>
<name>A0A9P6Y5D3_9FUNG</name>